<dbReference type="SUPFAM" id="SSF143422">
    <property type="entry name" value="Transposase IS200-like"/>
    <property type="match status" value="1"/>
</dbReference>
<dbReference type="OrthoDB" id="9814067at2"/>
<dbReference type="RefSeq" id="WP_091912851.1">
    <property type="nucleotide sequence ID" value="NZ_FNLO01000016.1"/>
</dbReference>
<evidence type="ECO:0000259" key="2">
    <source>
        <dbReference type="SMART" id="SM01321"/>
    </source>
</evidence>
<feature type="region of interest" description="Disordered" evidence="1">
    <location>
        <begin position="210"/>
        <end position="237"/>
    </location>
</feature>
<proteinExistence type="predicted"/>
<dbReference type="SMART" id="SM01321">
    <property type="entry name" value="Y1_Tnp"/>
    <property type="match status" value="1"/>
</dbReference>
<dbReference type="GO" id="GO:0004803">
    <property type="term" value="F:transposase activity"/>
    <property type="evidence" value="ECO:0007669"/>
    <property type="project" value="InterPro"/>
</dbReference>
<dbReference type="GO" id="GO:0006313">
    <property type="term" value="P:DNA transposition"/>
    <property type="evidence" value="ECO:0007669"/>
    <property type="project" value="InterPro"/>
</dbReference>
<dbReference type="GO" id="GO:0003677">
    <property type="term" value="F:DNA binding"/>
    <property type="evidence" value="ECO:0007669"/>
    <property type="project" value="InterPro"/>
</dbReference>
<reference evidence="4" key="1">
    <citation type="submission" date="2016-09" db="EMBL/GenBank/DDBJ databases">
        <authorList>
            <person name="Varghese N."/>
            <person name="Submissions S."/>
        </authorList>
    </citation>
    <scope>NUCLEOTIDE SEQUENCE [LARGE SCALE GENOMIC DNA]</scope>
    <source>
        <strain evidence="4">JS23</strain>
    </source>
</reference>
<organism evidence="3 4">
    <name type="scientific">Chitinasiproducens palmae</name>
    <dbReference type="NCBI Taxonomy" id="1770053"/>
    <lineage>
        <taxon>Bacteria</taxon>
        <taxon>Pseudomonadati</taxon>
        <taxon>Pseudomonadota</taxon>
        <taxon>Betaproteobacteria</taxon>
        <taxon>Burkholderiales</taxon>
        <taxon>Burkholderiaceae</taxon>
        <taxon>Chitinasiproducens</taxon>
    </lineage>
</organism>
<dbReference type="PANTHER" id="PTHR34322:SF2">
    <property type="entry name" value="TRANSPOSASE IS200-LIKE DOMAIN-CONTAINING PROTEIN"/>
    <property type="match status" value="1"/>
</dbReference>
<gene>
    <name evidence="3" type="ORF">SAMN05216551_11666</name>
</gene>
<dbReference type="InterPro" id="IPR002686">
    <property type="entry name" value="Transposase_17"/>
</dbReference>
<evidence type="ECO:0000256" key="1">
    <source>
        <dbReference type="SAM" id="MobiDB-lite"/>
    </source>
</evidence>
<evidence type="ECO:0000313" key="3">
    <source>
        <dbReference type="EMBL" id="SDV51316.1"/>
    </source>
</evidence>
<dbReference type="EMBL" id="FNLO01000016">
    <property type="protein sequence ID" value="SDV51316.1"/>
    <property type="molecule type" value="Genomic_DNA"/>
</dbReference>
<sequence>MARLPRLYIPGLPQHVVLRTPDGRAAFIDDADRQRFLGCLRESVAQTRVALHAYVLLDDSVRWLGTPPDARAMSALVQAVGRRYVSYFNRRHGREGSLWESRYRATVLEPERYLLLCSRGIEAAAAERGLAAEAAAYRWSSHAHHVGLTVDPLVVDHALYWSLGNTPFERQRAYRDAAEQPVDAAARHEIEQATEKGWALASEAFLARHGRQASRRAAPLPRGRRPGAARRVSGDDA</sequence>
<dbReference type="InterPro" id="IPR036515">
    <property type="entry name" value="Transposase_17_sf"/>
</dbReference>
<evidence type="ECO:0000313" key="4">
    <source>
        <dbReference type="Proteomes" id="UP000243719"/>
    </source>
</evidence>
<dbReference type="PANTHER" id="PTHR34322">
    <property type="entry name" value="TRANSPOSASE, Y1_TNP DOMAIN-CONTAINING"/>
    <property type="match status" value="1"/>
</dbReference>
<feature type="domain" description="Transposase IS200-like" evidence="2">
    <location>
        <begin position="9"/>
        <end position="124"/>
    </location>
</feature>
<keyword evidence="4" id="KW-1185">Reference proteome</keyword>
<dbReference type="AlphaFoldDB" id="A0A1H2PVM1"/>
<protein>
    <submittedName>
        <fullName evidence="3">Putative transposase</fullName>
    </submittedName>
</protein>
<dbReference type="Proteomes" id="UP000243719">
    <property type="component" value="Unassembled WGS sequence"/>
</dbReference>
<dbReference type="STRING" id="1770053.SAMN05216551_11666"/>
<name>A0A1H2PVM1_9BURK</name>
<dbReference type="Gene3D" id="3.30.70.1290">
    <property type="entry name" value="Transposase IS200-like"/>
    <property type="match status" value="1"/>
</dbReference>
<accession>A0A1H2PVM1</accession>